<proteinExistence type="predicted"/>
<dbReference type="EMBL" id="JOJR01000022">
    <property type="protein sequence ID" value="RCN50518.1"/>
    <property type="molecule type" value="Genomic_DNA"/>
</dbReference>
<comment type="caution">
    <text evidence="1">The sequence shown here is derived from an EMBL/GenBank/DDBJ whole genome shotgun (WGS) entry which is preliminary data.</text>
</comment>
<keyword evidence="2" id="KW-1185">Reference proteome</keyword>
<sequence>MGATTVQPLPVVYSFKEYFKKKVMTYQGRLAQHSYKFFKKEGNVFFSYSQYIRYSSYYMEEGSEGPAEFKVFEEEKLRELLSSYPCDMKLSIAHARKRIEALLKVARGSLSSEEAEDYN</sequence>
<gene>
    <name evidence="1" type="ORF">ANCCAN_03372</name>
</gene>
<evidence type="ECO:0000313" key="1">
    <source>
        <dbReference type="EMBL" id="RCN50518.1"/>
    </source>
</evidence>
<reference evidence="1 2" key="1">
    <citation type="submission" date="2014-10" db="EMBL/GenBank/DDBJ databases">
        <title>Draft genome of the hookworm Ancylostoma caninum.</title>
        <authorList>
            <person name="Mitreva M."/>
        </authorList>
    </citation>
    <scope>NUCLEOTIDE SEQUENCE [LARGE SCALE GENOMIC DNA]</scope>
    <source>
        <strain evidence="1 2">Baltimore</strain>
    </source>
</reference>
<dbReference type="Proteomes" id="UP000252519">
    <property type="component" value="Unassembled WGS sequence"/>
</dbReference>
<feature type="non-terminal residue" evidence="1">
    <location>
        <position position="119"/>
    </location>
</feature>
<name>A0A368H415_ANCCA</name>
<organism evidence="1 2">
    <name type="scientific">Ancylostoma caninum</name>
    <name type="common">Dog hookworm</name>
    <dbReference type="NCBI Taxonomy" id="29170"/>
    <lineage>
        <taxon>Eukaryota</taxon>
        <taxon>Metazoa</taxon>
        <taxon>Ecdysozoa</taxon>
        <taxon>Nematoda</taxon>
        <taxon>Chromadorea</taxon>
        <taxon>Rhabditida</taxon>
        <taxon>Rhabditina</taxon>
        <taxon>Rhabditomorpha</taxon>
        <taxon>Strongyloidea</taxon>
        <taxon>Ancylostomatidae</taxon>
        <taxon>Ancylostomatinae</taxon>
        <taxon>Ancylostoma</taxon>
    </lineage>
</organism>
<dbReference type="AlphaFoldDB" id="A0A368H415"/>
<evidence type="ECO:0000313" key="2">
    <source>
        <dbReference type="Proteomes" id="UP000252519"/>
    </source>
</evidence>
<protein>
    <submittedName>
        <fullName evidence="1">Uncharacterized protein</fullName>
    </submittedName>
</protein>
<accession>A0A368H415</accession>